<comment type="caution">
    <text evidence="4">The sequence shown here is derived from an EMBL/GenBank/DDBJ whole genome shotgun (WGS) entry which is preliminary data.</text>
</comment>
<keyword evidence="5" id="KW-1185">Reference proteome</keyword>
<keyword evidence="2" id="KW-0129">CBS domain</keyword>
<feature type="domain" description="CBS" evidence="3">
    <location>
        <begin position="164"/>
        <end position="221"/>
    </location>
</feature>
<reference evidence="4 5" key="1">
    <citation type="submission" date="2022-01" db="EMBL/GenBank/DDBJ databases">
        <authorList>
            <person name="Xiong W."/>
            <person name="Schranz E."/>
        </authorList>
    </citation>
    <scope>NUCLEOTIDE SEQUENCE [LARGE SCALE GENOMIC DNA]</scope>
</reference>
<proteinExistence type="predicted"/>
<dbReference type="InterPro" id="IPR051462">
    <property type="entry name" value="CBS_domain-containing"/>
</dbReference>
<dbReference type="Gene3D" id="3.10.580.10">
    <property type="entry name" value="CBS-domain"/>
    <property type="match status" value="1"/>
</dbReference>
<dbReference type="AlphaFoldDB" id="A0AAU9MM73"/>
<evidence type="ECO:0000256" key="2">
    <source>
        <dbReference type="PROSITE-ProRule" id="PRU00703"/>
    </source>
</evidence>
<dbReference type="InterPro" id="IPR000644">
    <property type="entry name" value="CBS_dom"/>
</dbReference>
<evidence type="ECO:0000259" key="3">
    <source>
        <dbReference type="PROSITE" id="PS51371"/>
    </source>
</evidence>
<name>A0AAU9MM73_9ASTR</name>
<dbReference type="Pfam" id="PF00571">
    <property type="entry name" value="CBS"/>
    <property type="match status" value="2"/>
</dbReference>
<dbReference type="InterPro" id="IPR046342">
    <property type="entry name" value="CBS_dom_sf"/>
</dbReference>
<feature type="domain" description="CBS" evidence="3">
    <location>
        <begin position="230"/>
        <end position="284"/>
    </location>
</feature>
<accession>A0AAU9MM73</accession>
<keyword evidence="1" id="KW-0677">Repeat</keyword>
<evidence type="ECO:0000313" key="4">
    <source>
        <dbReference type="EMBL" id="CAH1427662.1"/>
    </source>
</evidence>
<organism evidence="4 5">
    <name type="scientific">Lactuca virosa</name>
    <dbReference type="NCBI Taxonomy" id="75947"/>
    <lineage>
        <taxon>Eukaryota</taxon>
        <taxon>Viridiplantae</taxon>
        <taxon>Streptophyta</taxon>
        <taxon>Embryophyta</taxon>
        <taxon>Tracheophyta</taxon>
        <taxon>Spermatophyta</taxon>
        <taxon>Magnoliopsida</taxon>
        <taxon>eudicotyledons</taxon>
        <taxon>Gunneridae</taxon>
        <taxon>Pentapetalae</taxon>
        <taxon>asterids</taxon>
        <taxon>campanulids</taxon>
        <taxon>Asterales</taxon>
        <taxon>Asteraceae</taxon>
        <taxon>Cichorioideae</taxon>
        <taxon>Cichorieae</taxon>
        <taxon>Lactucinae</taxon>
        <taxon>Lactuca</taxon>
    </lineage>
</organism>
<evidence type="ECO:0000256" key="1">
    <source>
        <dbReference type="ARBA" id="ARBA00022737"/>
    </source>
</evidence>
<evidence type="ECO:0000313" key="5">
    <source>
        <dbReference type="Proteomes" id="UP001157418"/>
    </source>
</evidence>
<sequence length="284" mass="31574">MDSYFIEFLSIQYHQIGKLFSLLKLSSYNPPAPFASSGALRSLKPDFPEQGQPLAAGEYETEAQAVLNDEFSVSPPQHTAVRQQEDSINYGLLGNDDWDEASGRNGSFADFVRENNSSYCVVDPYTNEEAPGHTYFDQRHRTNNNESSTSILGLKGEHTVKQLRLSKALTVRETTTIYEACRRMTARRTDAVLLTNSDELLSGILTNKDIVRRVIAAEIDFVNTPVSKVMTKNPKFVLSNTLVVEALNTMLDGQFGHLPVVENDVVIGLLDMAAAVKRLNLNQL</sequence>
<protein>
    <recommendedName>
        <fullName evidence="3">CBS domain-containing protein</fullName>
    </recommendedName>
</protein>
<gene>
    <name evidence="4" type="ORF">LVIROSA_LOCUS14650</name>
</gene>
<dbReference type="PANTHER" id="PTHR48108:SF26">
    <property type="entry name" value="CBS DOMAIN-CONTAINING PROTEIN DDB_G0289609"/>
    <property type="match status" value="1"/>
</dbReference>
<dbReference type="PROSITE" id="PS51371">
    <property type="entry name" value="CBS"/>
    <property type="match status" value="2"/>
</dbReference>
<dbReference type="SMART" id="SM00116">
    <property type="entry name" value="CBS"/>
    <property type="match status" value="2"/>
</dbReference>
<dbReference type="PANTHER" id="PTHR48108">
    <property type="entry name" value="CBS DOMAIN-CONTAINING PROTEIN CBSX2, CHLOROPLASTIC"/>
    <property type="match status" value="1"/>
</dbReference>
<dbReference type="Proteomes" id="UP001157418">
    <property type="component" value="Unassembled WGS sequence"/>
</dbReference>
<dbReference type="EMBL" id="CAKMRJ010002223">
    <property type="protein sequence ID" value="CAH1427662.1"/>
    <property type="molecule type" value="Genomic_DNA"/>
</dbReference>
<dbReference type="SUPFAM" id="SSF54631">
    <property type="entry name" value="CBS-domain pair"/>
    <property type="match status" value="1"/>
</dbReference>